<sequence>MPPHDTLSWPPRATVTVPILAVVLGVAYAAWSIIYNLYFSPLSRIPGPKLWAVSKIPNSLMRASGHSVQKVLDLHKKYGSVVRLAPDEVSFVDPGAWNDTMGHRKSGQQENGKHPVFYGLSGDAVIGADREKHGRLRRLLSHGFSAQSMIDQQPLIRQYVDKLIQRLHEKCGAGATPVDMEAWYNYTTFDIIGDLTFGEPFGCLNNSGYHPWVALIASTMKHSANLYALRRVFPRLESLVSRMLTMTMSGSLAQHMEVTRTKMQKRLDLGMYRPDFTEAMIRRQGAEKLTFGELQDNASLLMIAGSETTATVLTGVTYYLLKNPEILAKLTEEVRTSYTSEDEIDLVSVQKLTYMLAVLNETLRIYPPIPTAQPRVVPSGGSVVCEKFLPAGTTVGLWFWPIHHYPGNFSMPDDFIPERWMGDERFVDDRTDAFQPFSFGSRNCIGRNLAYAEMRMILARIVWNFDLRPTDESLTWMERNEAFNLWEKPALNVHLTPRKREE</sequence>
<dbReference type="EMBL" id="JASAOK010000033">
    <property type="protein sequence ID" value="KAK6218566.1"/>
    <property type="molecule type" value="Genomic_DNA"/>
</dbReference>
<comment type="similarity">
    <text evidence="2 9">Belongs to the cytochrome P450 family.</text>
</comment>
<dbReference type="AlphaFoldDB" id="A0AAV9TGT9"/>
<dbReference type="GO" id="GO:0005506">
    <property type="term" value="F:iron ion binding"/>
    <property type="evidence" value="ECO:0007669"/>
    <property type="project" value="InterPro"/>
</dbReference>
<name>A0AAV9TGT9_9PEZI</name>
<keyword evidence="12" id="KW-1185">Reference proteome</keyword>
<evidence type="ECO:0000313" key="11">
    <source>
        <dbReference type="EMBL" id="KAK6218566.1"/>
    </source>
</evidence>
<accession>A0AAV9TGT9</accession>
<keyword evidence="5 9" id="KW-0560">Oxidoreductase</keyword>
<gene>
    <name evidence="11" type="ORF">QIS74_06446</name>
</gene>
<dbReference type="InterPro" id="IPR017972">
    <property type="entry name" value="Cyt_P450_CS"/>
</dbReference>
<feature type="transmembrane region" description="Helical" evidence="10">
    <location>
        <begin position="15"/>
        <end position="39"/>
    </location>
</feature>
<comment type="cofactor">
    <cofactor evidence="1 8">
        <name>heme</name>
        <dbReference type="ChEBI" id="CHEBI:30413"/>
    </cofactor>
</comment>
<keyword evidence="7 9" id="KW-0503">Monooxygenase</keyword>
<evidence type="ECO:0000256" key="3">
    <source>
        <dbReference type="ARBA" id="ARBA00022617"/>
    </source>
</evidence>
<dbReference type="FunFam" id="1.10.630.10:FF:000047">
    <property type="entry name" value="Cytochrome P450 monooxygenase"/>
    <property type="match status" value="1"/>
</dbReference>
<evidence type="ECO:0000256" key="1">
    <source>
        <dbReference type="ARBA" id="ARBA00001971"/>
    </source>
</evidence>
<dbReference type="Proteomes" id="UP001327957">
    <property type="component" value="Unassembled WGS sequence"/>
</dbReference>
<dbReference type="InterPro" id="IPR050121">
    <property type="entry name" value="Cytochrome_P450_monoxygenase"/>
</dbReference>
<dbReference type="GO" id="GO:0004497">
    <property type="term" value="F:monooxygenase activity"/>
    <property type="evidence" value="ECO:0007669"/>
    <property type="project" value="UniProtKB-KW"/>
</dbReference>
<evidence type="ECO:0000256" key="7">
    <source>
        <dbReference type="ARBA" id="ARBA00023033"/>
    </source>
</evidence>
<comment type="caution">
    <text evidence="11">The sequence shown here is derived from an EMBL/GenBank/DDBJ whole genome shotgun (WGS) entry which is preliminary data.</text>
</comment>
<protein>
    <submittedName>
        <fullName evidence="11">Cytochrome P450 monooxygenase</fullName>
    </submittedName>
</protein>
<feature type="binding site" description="axial binding residue" evidence="8">
    <location>
        <position position="444"/>
    </location>
    <ligand>
        <name>heme</name>
        <dbReference type="ChEBI" id="CHEBI:30413"/>
    </ligand>
    <ligandPart>
        <name>Fe</name>
        <dbReference type="ChEBI" id="CHEBI:18248"/>
    </ligandPart>
</feature>
<evidence type="ECO:0000256" key="4">
    <source>
        <dbReference type="ARBA" id="ARBA00022723"/>
    </source>
</evidence>
<organism evidence="11 12">
    <name type="scientific">Colletotrichum tabaci</name>
    <dbReference type="NCBI Taxonomy" id="1209068"/>
    <lineage>
        <taxon>Eukaryota</taxon>
        <taxon>Fungi</taxon>
        <taxon>Dikarya</taxon>
        <taxon>Ascomycota</taxon>
        <taxon>Pezizomycotina</taxon>
        <taxon>Sordariomycetes</taxon>
        <taxon>Hypocreomycetidae</taxon>
        <taxon>Glomerellales</taxon>
        <taxon>Glomerellaceae</taxon>
        <taxon>Colletotrichum</taxon>
        <taxon>Colletotrichum destructivum species complex</taxon>
    </lineage>
</organism>
<dbReference type="CDD" id="cd11058">
    <property type="entry name" value="CYP60B-like"/>
    <property type="match status" value="1"/>
</dbReference>
<dbReference type="InterPro" id="IPR036396">
    <property type="entry name" value="Cyt_P450_sf"/>
</dbReference>
<keyword evidence="4 8" id="KW-0479">Metal-binding</keyword>
<evidence type="ECO:0000256" key="2">
    <source>
        <dbReference type="ARBA" id="ARBA00010617"/>
    </source>
</evidence>
<dbReference type="Pfam" id="PF00067">
    <property type="entry name" value="p450"/>
    <property type="match status" value="1"/>
</dbReference>
<evidence type="ECO:0000256" key="5">
    <source>
        <dbReference type="ARBA" id="ARBA00023002"/>
    </source>
</evidence>
<evidence type="ECO:0000256" key="9">
    <source>
        <dbReference type="RuleBase" id="RU000461"/>
    </source>
</evidence>
<dbReference type="PROSITE" id="PS00086">
    <property type="entry name" value="CYTOCHROME_P450"/>
    <property type="match status" value="1"/>
</dbReference>
<dbReference type="InterPro" id="IPR002401">
    <property type="entry name" value="Cyt_P450_E_grp-I"/>
</dbReference>
<dbReference type="InterPro" id="IPR001128">
    <property type="entry name" value="Cyt_P450"/>
</dbReference>
<keyword evidence="10" id="KW-1133">Transmembrane helix</keyword>
<dbReference type="GO" id="GO:0016705">
    <property type="term" value="F:oxidoreductase activity, acting on paired donors, with incorporation or reduction of molecular oxygen"/>
    <property type="evidence" value="ECO:0007669"/>
    <property type="project" value="InterPro"/>
</dbReference>
<dbReference type="GO" id="GO:0020037">
    <property type="term" value="F:heme binding"/>
    <property type="evidence" value="ECO:0007669"/>
    <property type="project" value="InterPro"/>
</dbReference>
<dbReference type="SUPFAM" id="SSF48264">
    <property type="entry name" value="Cytochrome P450"/>
    <property type="match status" value="1"/>
</dbReference>
<keyword evidence="10" id="KW-0812">Transmembrane</keyword>
<dbReference type="Gene3D" id="1.10.630.10">
    <property type="entry name" value="Cytochrome P450"/>
    <property type="match status" value="1"/>
</dbReference>
<evidence type="ECO:0000256" key="10">
    <source>
        <dbReference type="SAM" id="Phobius"/>
    </source>
</evidence>
<keyword evidence="6 8" id="KW-0408">Iron</keyword>
<dbReference type="PRINTS" id="PR00463">
    <property type="entry name" value="EP450I"/>
</dbReference>
<evidence type="ECO:0000313" key="12">
    <source>
        <dbReference type="Proteomes" id="UP001327957"/>
    </source>
</evidence>
<dbReference type="PANTHER" id="PTHR24305:SF230">
    <property type="entry name" value="P450, PUTATIVE (EUROFUNG)-RELATED"/>
    <property type="match status" value="1"/>
</dbReference>
<proteinExistence type="inferred from homology"/>
<keyword evidence="10" id="KW-0472">Membrane</keyword>
<reference evidence="11 12" key="1">
    <citation type="submission" date="2023-04" db="EMBL/GenBank/DDBJ databases">
        <title>Colletotrichum tabacum stain YC1 causing leaf anthracnose on Nicotiana tabacum(L.) cv.</title>
        <authorList>
            <person name="Ji Z."/>
            <person name="Wang M."/>
            <person name="Zhang J."/>
            <person name="Wang N."/>
            <person name="Zhou Z."/>
        </authorList>
    </citation>
    <scope>NUCLEOTIDE SEQUENCE [LARGE SCALE GENOMIC DNA]</scope>
    <source>
        <strain evidence="11 12">YC1</strain>
    </source>
</reference>
<dbReference type="PRINTS" id="PR00385">
    <property type="entry name" value="P450"/>
</dbReference>
<keyword evidence="3 8" id="KW-0349">Heme</keyword>
<evidence type="ECO:0000256" key="6">
    <source>
        <dbReference type="ARBA" id="ARBA00023004"/>
    </source>
</evidence>
<dbReference type="PANTHER" id="PTHR24305">
    <property type="entry name" value="CYTOCHROME P450"/>
    <property type="match status" value="1"/>
</dbReference>
<evidence type="ECO:0000256" key="8">
    <source>
        <dbReference type="PIRSR" id="PIRSR602401-1"/>
    </source>
</evidence>
<dbReference type="GO" id="GO:0009403">
    <property type="term" value="P:toxin biosynthetic process"/>
    <property type="evidence" value="ECO:0007669"/>
    <property type="project" value="UniProtKB-ARBA"/>
</dbReference>